<dbReference type="EMBL" id="JADYXP020000019">
    <property type="protein sequence ID" value="KAL0105115.1"/>
    <property type="molecule type" value="Genomic_DNA"/>
</dbReference>
<feature type="region of interest" description="Disordered" evidence="1">
    <location>
        <begin position="15"/>
        <end position="49"/>
    </location>
</feature>
<dbReference type="Proteomes" id="UP001430953">
    <property type="component" value="Unassembled WGS sequence"/>
</dbReference>
<sequence>MSTRRRAACRPCVVGGRRVCGGSRERKGKSERERETKGSAGERTRGEKRRVTYVIYTRTTAVRRDEARPRRRQRRRWRRRQTAFRIDNSSGIVDSVADKRPPQTTKTSDEVLRTSEPRAHPLSPLLFFPCQSSASFRCNTRYVT</sequence>
<keyword evidence="3" id="KW-1185">Reference proteome</keyword>
<evidence type="ECO:0000313" key="3">
    <source>
        <dbReference type="Proteomes" id="UP001430953"/>
    </source>
</evidence>
<feature type="compositionally biased region" description="Basic and acidic residues" evidence="1">
    <location>
        <begin position="96"/>
        <end position="117"/>
    </location>
</feature>
<gene>
    <name evidence="2" type="ORF">PUN28_016638</name>
</gene>
<proteinExistence type="predicted"/>
<comment type="caution">
    <text evidence="2">The sequence shown here is derived from an EMBL/GenBank/DDBJ whole genome shotgun (WGS) entry which is preliminary data.</text>
</comment>
<evidence type="ECO:0000256" key="1">
    <source>
        <dbReference type="SAM" id="MobiDB-lite"/>
    </source>
</evidence>
<dbReference type="AlphaFoldDB" id="A0AAW2EQ38"/>
<protein>
    <submittedName>
        <fullName evidence="2">Uncharacterized protein</fullName>
    </submittedName>
</protein>
<name>A0AAW2EQ38_9HYME</name>
<reference evidence="2 3" key="1">
    <citation type="submission" date="2023-03" db="EMBL/GenBank/DDBJ databases">
        <title>High recombination rates correlate with genetic variation in Cardiocondyla obscurior ants.</title>
        <authorList>
            <person name="Errbii M."/>
        </authorList>
    </citation>
    <scope>NUCLEOTIDE SEQUENCE [LARGE SCALE GENOMIC DNA]</scope>
    <source>
        <strain evidence="2">Alpha-2009</strain>
        <tissue evidence="2">Whole body</tissue>
    </source>
</reference>
<accession>A0AAW2EQ38</accession>
<organism evidence="2 3">
    <name type="scientific">Cardiocondyla obscurior</name>
    <dbReference type="NCBI Taxonomy" id="286306"/>
    <lineage>
        <taxon>Eukaryota</taxon>
        <taxon>Metazoa</taxon>
        <taxon>Ecdysozoa</taxon>
        <taxon>Arthropoda</taxon>
        <taxon>Hexapoda</taxon>
        <taxon>Insecta</taxon>
        <taxon>Pterygota</taxon>
        <taxon>Neoptera</taxon>
        <taxon>Endopterygota</taxon>
        <taxon>Hymenoptera</taxon>
        <taxon>Apocrita</taxon>
        <taxon>Aculeata</taxon>
        <taxon>Formicoidea</taxon>
        <taxon>Formicidae</taxon>
        <taxon>Myrmicinae</taxon>
        <taxon>Cardiocondyla</taxon>
    </lineage>
</organism>
<evidence type="ECO:0000313" key="2">
    <source>
        <dbReference type="EMBL" id="KAL0105115.1"/>
    </source>
</evidence>
<feature type="region of interest" description="Disordered" evidence="1">
    <location>
        <begin position="88"/>
        <end position="117"/>
    </location>
</feature>
<feature type="compositionally biased region" description="Basic residues" evidence="1">
    <location>
        <begin position="69"/>
        <end position="82"/>
    </location>
</feature>
<feature type="compositionally biased region" description="Basic and acidic residues" evidence="1">
    <location>
        <begin position="23"/>
        <end position="45"/>
    </location>
</feature>
<feature type="region of interest" description="Disordered" evidence="1">
    <location>
        <begin position="64"/>
        <end position="83"/>
    </location>
</feature>